<dbReference type="GO" id="GO:0005737">
    <property type="term" value="C:cytoplasm"/>
    <property type="evidence" value="ECO:0007669"/>
    <property type="project" value="TreeGrafter"/>
</dbReference>
<dbReference type="PROSITE" id="PS51221">
    <property type="entry name" value="TTL"/>
    <property type="match status" value="1"/>
</dbReference>
<dbReference type="PANTHER" id="PTHR46088">
    <property type="entry name" value="TUBULIN--TYROSINE LIGASE-LIKE PROTEIN 12"/>
    <property type="match status" value="1"/>
</dbReference>
<keyword evidence="2" id="KW-1185">Reference proteome</keyword>
<dbReference type="Gene3D" id="3.30.470.20">
    <property type="entry name" value="ATP-grasp fold, B domain"/>
    <property type="match status" value="1"/>
</dbReference>
<evidence type="ECO:0000313" key="3">
    <source>
        <dbReference type="RefSeq" id="XP_026760696.1"/>
    </source>
</evidence>
<dbReference type="KEGG" id="gmw:113519718"/>
<gene>
    <name evidence="3" type="primary">LOC113519718</name>
</gene>
<protein>
    <submittedName>
        <fullName evidence="3">Tubulin--tyrosine ligase-like protein 12</fullName>
    </submittedName>
</protein>
<dbReference type="InterPro" id="IPR027749">
    <property type="entry name" value="TTLL12"/>
</dbReference>
<dbReference type="Pfam" id="PF25556">
    <property type="entry name" value="SET_TTL"/>
    <property type="match status" value="1"/>
</dbReference>
<sequence>MDGISTYNNFLSVHLPQLMLSNVPEHFWPTLCKKINDHIFDSGLTFQLLEIDYEDSEIMPYDPLWSVVPIRDIKRSDPNHIYLIDHAWTFKANSIKRNLKNIPGLLDRMCFLMKVTGESTEEKIEKISHRLWRYAHTYAVGGTEFSPEERVPVWYVLDELGSGITHSDNPNFRAVPFIHVPTQLTYTLLFPIEDVEEGDIITRNYVEGNYPDPLQREAMLIPWKYYEHFDIEFTQQEPDSNYFLEGHITEDLPDLELLINRTNISNKLKVFSQYRFINEHLTSPDFEIVHNENEADIIWYTEHYKAFKDLSVKSPNKYINQFPFEYVITIKDLLAIVARRCANTNVNSCDLLVTHPAWLPTTFNLKTELPKFVAYYTQRKRAGLDNHWICKPYNLARGLDTYITDDLQFMCRLPLSGPKIAQKYIEDPVLFDRPDIGMVKFDIRYVILLKSVNPTEVYIYNNFFLRFSNKPFALNNLEDYEQHFTVMNYTEGTPLHRMLCAEFKEVWARQYANYNWSGVEKSITEMFSDLFIAATTKEPPCGIAKSPQSRALYAADLMLSWQKKGAETVIQPKLLEINWMPDCHRACEYYPNFYNDIFSVMFLDKNIESCTKIL</sequence>
<reference evidence="3" key="1">
    <citation type="submission" date="2025-08" db="UniProtKB">
        <authorList>
            <consortium name="RefSeq"/>
        </authorList>
    </citation>
    <scope>IDENTIFICATION</scope>
    <source>
        <tissue evidence="3">Whole larvae</tissue>
    </source>
</reference>
<dbReference type="AlphaFoldDB" id="A0A6J1X3X8"/>
<dbReference type="OrthoDB" id="60477at2759"/>
<feature type="domain" description="Tubulin--tyrosine ligase-like protein 12 SET-like" evidence="1">
    <location>
        <begin position="73"/>
        <end position="224"/>
    </location>
</feature>
<dbReference type="CTD" id="23170"/>
<dbReference type="InterPro" id="IPR057954">
    <property type="entry name" value="SET_TTL12"/>
</dbReference>
<evidence type="ECO:0000313" key="2">
    <source>
        <dbReference type="Proteomes" id="UP001652740"/>
    </source>
</evidence>
<dbReference type="RefSeq" id="XP_026760696.1">
    <property type="nucleotide sequence ID" value="XM_026904895.3"/>
</dbReference>
<organism evidence="2 3">
    <name type="scientific">Galleria mellonella</name>
    <name type="common">Greater wax moth</name>
    <dbReference type="NCBI Taxonomy" id="7137"/>
    <lineage>
        <taxon>Eukaryota</taxon>
        <taxon>Metazoa</taxon>
        <taxon>Ecdysozoa</taxon>
        <taxon>Arthropoda</taxon>
        <taxon>Hexapoda</taxon>
        <taxon>Insecta</taxon>
        <taxon>Pterygota</taxon>
        <taxon>Neoptera</taxon>
        <taxon>Endopterygota</taxon>
        <taxon>Lepidoptera</taxon>
        <taxon>Glossata</taxon>
        <taxon>Ditrysia</taxon>
        <taxon>Pyraloidea</taxon>
        <taxon>Pyralidae</taxon>
        <taxon>Galleriinae</taxon>
        <taxon>Galleria</taxon>
    </lineage>
</organism>
<dbReference type="GeneID" id="113519718"/>
<name>A0A6J1X3X8_GALME</name>
<evidence type="ECO:0000259" key="1">
    <source>
        <dbReference type="Pfam" id="PF25556"/>
    </source>
</evidence>
<dbReference type="Proteomes" id="UP001652740">
    <property type="component" value="Unplaced"/>
</dbReference>
<dbReference type="InterPro" id="IPR004344">
    <property type="entry name" value="TTL/TTLL_fam"/>
</dbReference>
<dbReference type="InParanoid" id="A0A6J1X3X8"/>
<dbReference type="Pfam" id="PF03133">
    <property type="entry name" value="TTL"/>
    <property type="match status" value="1"/>
</dbReference>
<dbReference type="PANTHER" id="PTHR46088:SF1">
    <property type="entry name" value="TUBULIN--TYROSINE LIGASE-LIKE PROTEIN 12"/>
    <property type="match status" value="1"/>
</dbReference>
<accession>A0A6J1X3X8</accession>
<proteinExistence type="predicted"/>
<dbReference type="FunCoup" id="A0A6J1X3X8">
    <property type="interactions" value="1511"/>
</dbReference>